<evidence type="ECO:0000259" key="4">
    <source>
        <dbReference type="Pfam" id="PF01709"/>
    </source>
</evidence>
<dbReference type="Proteomes" id="UP000178059">
    <property type="component" value="Unassembled WGS sequence"/>
</dbReference>
<organism evidence="6 7">
    <name type="scientific">Candidatus Nomurabacteria bacterium RIFCSPHIGHO2_01_FULL_42_16</name>
    <dbReference type="NCBI Taxonomy" id="1801743"/>
    <lineage>
        <taxon>Bacteria</taxon>
        <taxon>Candidatus Nomuraibacteriota</taxon>
    </lineage>
</organism>
<feature type="domain" description="TACO1/YebC-like second and third" evidence="4">
    <location>
        <begin position="143"/>
        <end position="180"/>
    </location>
</feature>
<reference evidence="6 7" key="1">
    <citation type="journal article" date="2016" name="Nat. Commun.">
        <title>Thousands of microbial genomes shed light on interconnected biogeochemical processes in an aquifer system.</title>
        <authorList>
            <person name="Anantharaman K."/>
            <person name="Brown C.T."/>
            <person name="Hug L.A."/>
            <person name="Sharon I."/>
            <person name="Castelle C.J."/>
            <person name="Probst A.J."/>
            <person name="Thomas B.C."/>
            <person name="Singh A."/>
            <person name="Wilkins M.J."/>
            <person name="Karaoz U."/>
            <person name="Brodie E.L."/>
            <person name="Williams K.H."/>
            <person name="Hubbard S.S."/>
            <person name="Banfield J.F."/>
        </authorList>
    </citation>
    <scope>NUCLEOTIDE SEQUENCE [LARGE SCALE GENOMIC DNA]</scope>
</reference>
<dbReference type="InterPro" id="IPR002876">
    <property type="entry name" value="Transcrip_reg_TACO1-like"/>
</dbReference>
<dbReference type="STRING" id="1801743.A2824_00605"/>
<comment type="caution">
    <text evidence="6">The sequence shown here is derived from an EMBL/GenBank/DDBJ whole genome shotgun (WGS) entry which is preliminary data.</text>
</comment>
<dbReference type="InterPro" id="IPR029072">
    <property type="entry name" value="YebC-like"/>
</dbReference>
<dbReference type="SUPFAM" id="SSF75625">
    <property type="entry name" value="YebC-like"/>
    <property type="match status" value="1"/>
</dbReference>
<keyword evidence="3" id="KW-0804">Transcription</keyword>
<dbReference type="Gene3D" id="1.10.10.200">
    <property type="match status" value="1"/>
</dbReference>
<proteinExistence type="inferred from homology"/>
<dbReference type="Pfam" id="PF01709">
    <property type="entry name" value="Transcrip_reg"/>
    <property type="match status" value="2"/>
</dbReference>
<dbReference type="InterPro" id="IPR049083">
    <property type="entry name" value="TACO1_YebC_N"/>
</dbReference>
<dbReference type="GO" id="GO:0005829">
    <property type="term" value="C:cytosol"/>
    <property type="evidence" value="ECO:0007669"/>
    <property type="project" value="TreeGrafter"/>
</dbReference>
<evidence type="ECO:0000313" key="6">
    <source>
        <dbReference type="EMBL" id="OGI69070.1"/>
    </source>
</evidence>
<evidence type="ECO:0008006" key="8">
    <source>
        <dbReference type="Google" id="ProtNLM"/>
    </source>
</evidence>
<feature type="domain" description="TACO1/YebC-like N-terminal" evidence="5">
    <location>
        <begin position="5"/>
        <end position="73"/>
    </location>
</feature>
<dbReference type="Pfam" id="PF20772">
    <property type="entry name" value="TACO1_YebC_N"/>
    <property type="match status" value="1"/>
</dbReference>
<evidence type="ECO:0000256" key="1">
    <source>
        <dbReference type="ARBA" id="ARBA00008724"/>
    </source>
</evidence>
<dbReference type="InterPro" id="IPR048300">
    <property type="entry name" value="TACO1_YebC-like_2nd/3rd_dom"/>
</dbReference>
<evidence type="ECO:0000256" key="2">
    <source>
        <dbReference type="ARBA" id="ARBA00023015"/>
    </source>
</evidence>
<dbReference type="InterPro" id="IPR026564">
    <property type="entry name" value="Transcrip_reg_TACO1-like_dom3"/>
</dbReference>
<dbReference type="PANTHER" id="PTHR12532:SF0">
    <property type="entry name" value="TRANSLATIONAL ACTIVATOR OF CYTOCHROME C OXIDASE 1"/>
    <property type="match status" value="1"/>
</dbReference>
<evidence type="ECO:0000259" key="5">
    <source>
        <dbReference type="Pfam" id="PF20772"/>
    </source>
</evidence>
<dbReference type="InterPro" id="IPR017856">
    <property type="entry name" value="Integrase-like_N"/>
</dbReference>
<protein>
    <recommendedName>
        <fullName evidence="8">Transcriptional regulator</fullName>
    </recommendedName>
</protein>
<evidence type="ECO:0000256" key="3">
    <source>
        <dbReference type="ARBA" id="ARBA00023163"/>
    </source>
</evidence>
<sequence length="181" mass="19614">MSGHNRWSQIKHKKGITDAKKSKIFSKLVRFITVEAKLAKGNADAPGLRAAVLKAREANMPQDNIERAIKKAAEPSAQMENVTYEAYGPGGVGLIIETLTDNRNRTAQEVKHILSDNEASLAGIGAVTWAFSSKGGSSSGGKNLVPTTTIPLSDEDLHKLEKLVDELEELDDVQEVYTNAE</sequence>
<evidence type="ECO:0000313" key="7">
    <source>
        <dbReference type="Proteomes" id="UP000178059"/>
    </source>
</evidence>
<dbReference type="AlphaFoldDB" id="A0A1F6VHG5"/>
<name>A0A1F6VHG5_9BACT</name>
<feature type="domain" description="TACO1/YebC-like second and third" evidence="4">
    <location>
        <begin position="79"/>
        <end position="135"/>
    </location>
</feature>
<dbReference type="Gene3D" id="3.30.70.980">
    <property type="match status" value="1"/>
</dbReference>
<accession>A0A1F6VHG5</accession>
<dbReference type="PANTHER" id="PTHR12532">
    <property type="entry name" value="TRANSLATIONAL ACTIVATOR OF CYTOCHROME C OXIDASE 1"/>
    <property type="match status" value="1"/>
</dbReference>
<dbReference type="EMBL" id="MFTT01000034">
    <property type="protein sequence ID" value="OGI69070.1"/>
    <property type="molecule type" value="Genomic_DNA"/>
</dbReference>
<comment type="similarity">
    <text evidence="1">Belongs to the TACO1 family.</text>
</comment>
<keyword evidence="2" id="KW-0805">Transcription regulation</keyword>
<gene>
    <name evidence="6" type="ORF">A2824_00605</name>
</gene>